<organism evidence="10 11">
    <name type="scientific">Streblomastix strix</name>
    <dbReference type="NCBI Taxonomy" id="222440"/>
    <lineage>
        <taxon>Eukaryota</taxon>
        <taxon>Metamonada</taxon>
        <taxon>Preaxostyla</taxon>
        <taxon>Oxymonadida</taxon>
        <taxon>Streblomastigidae</taxon>
        <taxon>Streblomastix</taxon>
    </lineage>
</organism>
<keyword evidence="7" id="KW-0238">DNA-binding</keyword>
<evidence type="ECO:0000256" key="4">
    <source>
        <dbReference type="ARBA" id="ARBA00022695"/>
    </source>
</evidence>
<dbReference type="EMBL" id="SNRW01004355">
    <property type="protein sequence ID" value="KAA6387489.1"/>
    <property type="molecule type" value="Genomic_DNA"/>
</dbReference>
<dbReference type="GO" id="GO:0006260">
    <property type="term" value="P:DNA replication"/>
    <property type="evidence" value="ECO:0007669"/>
    <property type="project" value="UniProtKB-KW"/>
</dbReference>
<dbReference type="GO" id="GO:0000166">
    <property type="term" value="F:nucleotide binding"/>
    <property type="evidence" value="ECO:0007669"/>
    <property type="project" value="InterPro"/>
</dbReference>
<evidence type="ECO:0000256" key="7">
    <source>
        <dbReference type="ARBA" id="ARBA00023125"/>
    </source>
</evidence>
<comment type="catalytic activity">
    <reaction evidence="8">
        <text>DNA(n) + a 2'-deoxyribonucleoside 5'-triphosphate = DNA(n+1) + diphosphate</text>
        <dbReference type="Rhea" id="RHEA:22508"/>
        <dbReference type="Rhea" id="RHEA-COMP:17339"/>
        <dbReference type="Rhea" id="RHEA-COMP:17340"/>
        <dbReference type="ChEBI" id="CHEBI:33019"/>
        <dbReference type="ChEBI" id="CHEBI:61560"/>
        <dbReference type="ChEBI" id="CHEBI:173112"/>
        <dbReference type="EC" id="2.7.7.7"/>
    </reaction>
</comment>
<evidence type="ECO:0000256" key="1">
    <source>
        <dbReference type="ARBA" id="ARBA00005755"/>
    </source>
</evidence>
<proteinExistence type="inferred from homology"/>
<comment type="caution">
    <text evidence="10">The sequence shown here is derived from an EMBL/GenBank/DDBJ whole genome shotgun (WGS) entry which is preliminary data.</text>
</comment>
<evidence type="ECO:0000256" key="5">
    <source>
        <dbReference type="ARBA" id="ARBA00022705"/>
    </source>
</evidence>
<evidence type="ECO:0000256" key="6">
    <source>
        <dbReference type="ARBA" id="ARBA00022932"/>
    </source>
</evidence>
<gene>
    <name evidence="10" type="ORF">EZS28_016986</name>
</gene>
<keyword evidence="6" id="KW-0239">DNA-directed DNA polymerase</keyword>
<dbReference type="InterPro" id="IPR043502">
    <property type="entry name" value="DNA/RNA_pol_sf"/>
</dbReference>
<sequence length="401" mass="47305">MQYKLKDAVRDFGNGLYKKRRFSHEFINTNNYMNELNKCEPFPIEAFDNKLRNMKLSEDKYKEYLVEADKHKSRWNYLKHYNILDTRVLIEPIDYLIELMLKITDQDRCKTLIYDTNRISNDPFVVDKMLLFVAEIKGHVDEGFINDVINWGPILRNIDITTNKETIGEFMYNHLVNHQLRHDKTERKLTNIVDTKNEVMSFNNYYLWLLIDICHLVIDEIVSVTTFTKHSNFNSFVKELMNLRQQAKDAKNEGLGQFCKLILNSAFGGDALNSEKYSNTRLLSANKTFIQHLMGGFIHSTESNEDLYAVQVDRENCRCNTCLQVVYFVLDSAKFWYVNFIYNFMNEAYDMSRMHFVQGDTDSLTWAISGNPNRGPDQLFEEVIKDQGFFDRYKDCVFSEN</sequence>
<comment type="similarity">
    <text evidence="1">Belongs to the DNA polymerase type-B family.</text>
</comment>
<evidence type="ECO:0000313" key="10">
    <source>
        <dbReference type="EMBL" id="KAA6387489.1"/>
    </source>
</evidence>
<evidence type="ECO:0000256" key="8">
    <source>
        <dbReference type="ARBA" id="ARBA00049244"/>
    </source>
</evidence>
<dbReference type="SUPFAM" id="SSF56672">
    <property type="entry name" value="DNA/RNA polymerases"/>
    <property type="match status" value="1"/>
</dbReference>
<dbReference type="GO" id="GO:0003677">
    <property type="term" value="F:DNA binding"/>
    <property type="evidence" value="ECO:0007669"/>
    <property type="project" value="UniProtKB-KW"/>
</dbReference>
<dbReference type="EC" id="2.7.7.7" evidence="2"/>
<keyword evidence="4" id="KW-0548">Nucleotidyltransferase</keyword>
<dbReference type="Proteomes" id="UP000324800">
    <property type="component" value="Unassembled WGS sequence"/>
</dbReference>
<keyword evidence="3" id="KW-0808">Transferase</keyword>
<evidence type="ECO:0000259" key="9">
    <source>
        <dbReference type="Pfam" id="PF03175"/>
    </source>
</evidence>
<protein>
    <recommendedName>
        <fullName evidence="2">DNA-directed DNA polymerase</fullName>
        <ecNumber evidence="2">2.7.7.7</ecNumber>
    </recommendedName>
</protein>
<keyword evidence="5" id="KW-0235">DNA replication</keyword>
<evidence type="ECO:0000256" key="3">
    <source>
        <dbReference type="ARBA" id="ARBA00022679"/>
    </source>
</evidence>
<feature type="domain" description="DNA-directed DNA polymerase family B mitochondria/virus" evidence="9">
    <location>
        <begin position="220"/>
        <end position="277"/>
    </location>
</feature>
<evidence type="ECO:0000256" key="2">
    <source>
        <dbReference type="ARBA" id="ARBA00012417"/>
    </source>
</evidence>
<accession>A0A5J4VZ07</accession>
<dbReference type="OrthoDB" id="414982at2759"/>
<evidence type="ECO:0000313" key="11">
    <source>
        <dbReference type="Proteomes" id="UP000324800"/>
    </source>
</evidence>
<name>A0A5J4VZ07_9EUKA</name>
<dbReference type="GO" id="GO:0003887">
    <property type="term" value="F:DNA-directed DNA polymerase activity"/>
    <property type="evidence" value="ECO:0007669"/>
    <property type="project" value="UniProtKB-KW"/>
</dbReference>
<reference evidence="10 11" key="1">
    <citation type="submission" date="2019-03" db="EMBL/GenBank/DDBJ databases">
        <title>Single cell metagenomics reveals metabolic interactions within the superorganism composed of flagellate Streblomastix strix and complex community of Bacteroidetes bacteria on its surface.</title>
        <authorList>
            <person name="Treitli S.C."/>
            <person name="Kolisko M."/>
            <person name="Husnik F."/>
            <person name="Keeling P."/>
            <person name="Hampl V."/>
        </authorList>
    </citation>
    <scope>NUCLEOTIDE SEQUENCE [LARGE SCALE GENOMIC DNA]</scope>
    <source>
        <strain evidence="10">ST1C</strain>
    </source>
</reference>
<dbReference type="InterPro" id="IPR004868">
    <property type="entry name" value="DNA-dir_DNA_pol_B_mt/vir"/>
</dbReference>
<dbReference type="Pfam" id="PF03175">
    <property type="entry name" value="DNA_pol_B_2"/>
    <property type="match status" value="1"/>
</dbReference>
<dbReference type="AlphaFoldDB" id="A0A5J4VZ07"/>